<name>A0A1A8TWN7_9GAMM</name>
<keyword evidence="2" id="KW-0378">Hydrolase</keyword>
<gene>
    <name evidence="2" type="primary">atzF_2</name>
    <name evidence="2" type="ORF">MSP8886_04347</name>
</gene>
<organism evidence="2 3">
    <name type="scientific">Marinomonas spartinae</name>
    <dbReference type="NCBI Taxonomy" id="1792290"/>
    <lineage>
        <taxon>Bacteria</taxon>
        <taxon>Pseudomonadati</taxon>
        <taxon>Pseudomonadota</taxon>
        <taxon>Gammaproteobacteria</taxon>
        <taxon>Oceanospirillales</taxon>
        <taxon>Oceanospirillaceae</taxon>
        <taxon>Marinomonas</taxon>
    </lineage>
</organism>
<proteinExistence type="predicted"/>
<dbReference type="AlphaFoldDB" id="A0A1A8TWN7"/>
<protein>
    <submittedName>
        <fullName evidence="2">Allophanate hydrolase</fullName>
        <ecNumber evidence="2">3.5.1.54</ecNumber>
    </submittedName>
</protein>
<dbReference type="Proteomes" id="UP000092544">
    <property type="component" value="Unassembled WGS sequence"/>
</dbReference>
<evidence type="ECO:0000259" key="1">
    <source>
        <dbReference type="Pfam" id="PF21986"/>
    </source>
</evidence>
<dbReference type="EC" id="3.5.1.54" evidence="2"/>
<accession>A0A1A8TWN7</accession>
<dbReference type="Pfam" id="PF21986">
    <property type="entry name" value="AH_C"/>
    <property type="match status" value="1"/>
</dbReference>
<sequence length="124" mass="13204">MVCGAHLAGQPLNWQLTERGATLKAKTTTAPNYRMYALAGGPPLRPGLILDKDNGDTIDVEVWSVPTQHFGSFVAGIPAPLGIGKITLADGSQVAGFICEPYGIEDAQDITHLKGWRAYLASLK</sequence>
<dbReference type="EMBL" id="FLOB01000024">
    <property type="protein sequence ID" value="SBS37988.1"/>
    <property type="molecule type" value="Genomic_DNA"/>
</dbReference>
<dbReference type="Gene3D" id="3.10.490.10">
    <property type="entry name" value="Gamma-glutamyl cyclotransferase-like"/>
    <property type="match status" value="1"/>
</dbReference>
<keyword evidence="3" id="KW-1185">Reference proteome</keyword>
<dbReference type="GO" id="GO:0004039">
    <property type="term" value="F:allophanate hydrolase activity"/>
    <property type="evidence" value="ECO:0007669"/>
    <property type="project" value="UniProtKB-EC"/>
</dbReference>
<evidence type="ECO:0000313" key="2">
    <source>
        <dbReference type="EMBL" id="SBS37988.1"/>
    </source>
</evidence>
<reference evidence="2 3" key="1">
    <citation type="submission" date="2016-06" db="EMBL/GenBank/DDBJ databases">
        <authorList>
            <person name="Kjaerup R.B."/>
            <person name="Dalgaard T.S."/>
            <person name="Juul-Madsen H.R."/>
        </authorList>
    </citation>
    <scope>NUCLEOTIDE SEQUENCE [LARGE SCALE GENOMIC DNA]</scope>
    <source>
        <strain evidence="2 3">CECT 8886</strain>
    </source>
</reference>
<dbReference type="STRING" id="1792290.MSP8886_04347"/>
<evidence type="ECO:0000313" key="3">
    <source>
        <dbReference type="Proteomes" id="UP000092544"/>
    </source>
</evidence>
<feature type="domain" description="Allophanate hydrolase C-terminal" evidence="1">
    <location>
        <begin position="1"/>
        <end position="121"/>
    </location>
</feature>
<dbReference type="InterPro" id="IPR053844">
    <property type="entry name" value="AH_C"/>
</dbReference>